<evidence type="ECO:0000256" key="5">
    <source>
        <dbReference type="SAM" id="SignalP"/>
    </source>
</evidence>
<dbReference type="EMBL" id="CABIKM010000026">
    <property type="protein sequence ID" value="VUZ85456.1"/>
    <property type="molecule type" value="Genomic_DNA"/>
</dbReference>
<dbReference type="GO" id="GO:0060003">
    <property type="term" value="P:copper ion export"/>
    <property type="evidence" value="ECO:0007669"/>
    <property type="project" value="TreeGrafter"/>
</dbReference>
<feature type="domain" description="CusB-like beta-barrel" evidence="6">
    <location>
        <begin position="266"/>
        <end position="334"/>
    </location>
</feature>
<keyword evidence="3" id="KW-0175">Coiled coil</keyword>
<reference evidence="8 9" key="1">
    <citation type="submission" date="2019-07" db="EMBL/GenBank/DDBJ databases">
        <authorList>
            <person name="Cremers G."/>
        </authorList>
    </citation>
    <scope>NUCLEOTIDE SEQUENCE [LARGE SCALE GENOMIC DNA]</scope>
</reference>
<feature type="compositionally biased region" description="Basic and acidic residues" evidence="4">
    <location>
        <begin position="45"/>
        <end position="60"/>
    </location>
</feature>
<evidence type="ECO:0000313" key="8">
    <source>
        <dbReference type="EMBL" id="VUZ85456.1"/>
    </source>
</evidence>
<evidence type="ECO:0000256" key="2">
    <source>
        <dbReference type="ARBA" id="ARBA00022448"/>
    </source>
</evidence>
<dbReference type="PANTHER" id="PTHR30097:SF4">
    <property type="entry name" value="SLR6042 PROTEIN"/>
    <property type="match status" value="1"/>
</dbReference>
<accession>A0A564ZK12</accession>
<feature type="coiled-coil region" evidence="3">
    <location>
        <begin position="138"/>
        <end position="203"/>
    </location>
</feature>
<dbReference type="GO" id="GO:0022857">
    <property type="term" value="F:transmembrane transporter activity"/>
    <property type="evidence" value="ECO:0007669"/>
    <property type="project" value="InterPro"/>
</dbReference>
<feature type="domain" description="CzcB-like barrel-sandwich hybrid" evidence="7">
    <location>
        <begin position="108"/>
        <end position="258"/>
    </location>
</feature>
<dbReference type="PANTHER" id="PTHR30097">
    <property type="entry name" value="CATION EFFLUX SYSTEM PROTEIN CUSB"/>
    <property type="match status" value="1"/>
</dbReference>
<dbReference type="FunFam" id="2.40.30.170:FF:000010">
    <property type="entry name" value="Efflux RND transporter periplasmic adaptor subunit"/>
    <property type="match status" value="1"/>
</dbReference>
<feature type="signal peptide" evidence="5">
    <location>
        <begin position="1"/>
        <end position="21"/>
    </location>
</feature>
<dbReference type="PROSITE" id="PS51257">
    <property type="entry name" value="PROKAR_LIPOPROTEIN"/>
    <property type="match status" value="1"/>
</dbReference>
<sequence length="422" mass="46441">MVQVRQLVSVIALALAVTASGCGEQKTAPAPREADKAAHPAGPDGHPHDQEPQSGERKETAGSGEASLGVRLTPEERENIGLKTEAVQLRPIEDVRKLNGIIRPHPDRVAQVTSRVSGIVLSMHASLGAWVRRGDDLLDIKSVELERLELSLIQAENRLALTKLDLERTRQLVEREIIARKELLKLENQHRENLNEIESLTRQLNFLGLPQEAIKRIREEHTVATLHLPAPIGGTIVERNVVIGQAIEPNVALMKIIDPSIMVVEGEAFEDILPVLQLGQKVRVVIAAYPDEIFEGKISFISPTVNPTKRTISVWAEVMNRRGMLKQDLFAQVYVIVGEQHRSLTIPVEALISAEGSEFTFVERDGVYVRIDLGLGTRNDRFAEVKRGLVAGDRVVTDGNRQLYAKWLAAQGGGPALGGHAH</sequence>
<dbReference type="InterPro" id="IPR058792">
    <property type="entry name" value="Beta-barrel_RND_2"/>
</dbReference>
<dbReference type="Pfam" id="PF25973">
    <property type="entry name" value="BSH_CzcB"/>
    <property type="match status" value="1"/>
</dbReference>
<dbReference type="NCBIfam" id="TIGR01730">
    <property type="entry name" value="RND_mfp"/>
    <property type="match status" value="1"/>
</dbReference>
<gene>
    <name evidence="8" type="ORF">MELA_01841</name>
</gene>
<evidence type="ECO:0000256" key="4">
    <source>
        <dbReference type="SAM" id="MobiDB-lite"/>
    </source>
</evidence>
<keyword evidence="9" id="KW-1185">Reference proteome</keyword>
<dbReference type="InterPro" id="IPR006143">
    <property type="entry name" value="RND_pump_MFP"/>
</dbReference>
<keyword evidence="2" id="KW-0813">Transport</keyword>
<protein>
    <submittedName>
        <fullName evidence="8">PTS cellobiose transporter subunit IIB</fullName>
    </submittedName>
</protein>
<dbReference type="Gene3D" id="2.40.420.20">
    <property type="match status" value="1"/>
</dbReference>
<dbReference type="GO" id="GO:0015679">
    <property type="term" value="P:plasma membrane copper ion transport"/>
    <property type="evidence" value="ECO:0007669"/>
    <property type="project" value="TreeGrafter"/>
</dbReference>
<dbReference type="AlphaFoldDB" id="A0A564ZK12"/>
<dbReference type="Pfam" id="PF25954">
    <property type="entry name" value="Beta-barrel_RND_2"/>
    <property type="match status" value="1"/>
</dbReference>
<dbReference type="GO" id="GO:0030313">
    <property type="term" value="C:cell envelope"/>
    <property type="evidence" value="ECO:0007669"/>
    <property type="project" value="TreeGrafter"/>
</dbReference>
<dbReference type="InterPro" id="IPR051909">
    <property type="entry name" value="MFP_Cation_Efflux"/>
</dbReference>
<evidence type="ECO:0000256" key="3">
    <source>
        <dbReference type="SAM" id="Coils"/>
    </source>
</evidence>
<evidence type="ECO:0000256" key="1">
    <source>
        <dbReference type="ARBA" id="ARBA00009477"/>
    </source>
</evidence>
<comment type="similarity">
    <text evidence="1">Belongs to the membrane fusion protein (MFP) (TC 8.A.1) family.</text>
</comment>
<dbReference type="Proteomes" id="UP000334340">
    <property type="component" value="Unassembled WGS sequence"/>
</dbReference>
<dbReference type="Gene3D" id="2.40.50.100">
    <property type="match status" value="1"/>
</dbReference>
<proteinExistence type="inferred from homology"/>
<evidence type="ECO:0000259" key="7">
    <source>
        <dbReference type="Pfam" id="PF25973"/>
    </source>
</evidence>
<feature type="region of interest" description="Disordered" evidence="4">
    <location>
        <begin position="22"/>
        <end position="75"/>
    </location>
</feature>
<keyword evidence="5" id="KW-0732">Signal</keyword>
<evidence type="ECO:0000313" key="9">
    <source>
        <dbReference type="Proteomes" id="UP000334340"/>
    </source>
</evidence>
<organism evidence="8 9">
    <name type="scientific">Candidatus Methylomirabilis lanthanidiphila</name>
    <dbReference type="NCBI Taxonomy" id="2211376"/>
    <lineage>
        <taxon>Bacteria</taxon>
        <taxon>Candidatus Methylomirabilota</taxon>
        <taxon>Candidatus Methylomirabilia</taxon>
        <taxon>Candidatus Methylomirabilales</taxon>
        <taxon>Candidatus Methylomirabilaceae</taxon>
        <taxon>Candidatus Methylomirabilis</taxon>
    </lineage>
</organism>
<dbReference type="SUPFAM" id="SSF111369">
    <property type="entry name" value="HlyD-like secretion proteins"/>
    <property type="match status" value="1"/>
</dbReference>
<name>A0A564ZK12_9BACT</name>
<feature type="chain" id="PRO_5021736667" evidence="5">
    <location>
        <begin position="22"/>
        <end position="422"/>
    </location>
</feature>
<dbReference type="GO" id="GO:0016020">
    <property type="term" value="C:membrane"/>
    <property type="evidence" value="ECO:0007669"/>
    <property type="project" value="InterPro"/>
</dbReference>
<dbReference type="InterPro" id="IPR058647">
    <property type="entry name" value="BSH_CzcB-like"/>
</dbReference>
<evidence type="ECO:0000259" key="6">
    <source>
        <dbReference type="Pfam" id="PF25954"/>
    </source>
</evidence>
<dbReference type="Gene3D" id="2.40.30.170">
    <property type="match status" value="1"/>
</dbReference>